<dbReference type="InParanoid" id="A0A2P5ELG0"/>
<dbReference type="Proteomes" id="UP000237000">
    <property type="component" value="Unassembled WGS sequence"/>
</dbReference>
<evidence type="ECO:0000313" key="2">
    <source>
        <dbReference type="Proteomes" id="UP000237000"/>
    </source>
</evidence>
<proteinExistence type="predicted"/>
<feature type="non-terminal residue" evidence="1">
    <location>
        <position position="71"/>
    </location>
</feature>
<dbReference type="EMBL" id="JXTC01000133">
    <property type="protein sequence ID" value="PON86384.1"/>
    <property type="molecule type" value="Genomic_DNA"/>
</dbReference>
<reference evidence="2" key="1">
    <citation type="submission" date="2016-06" db="EMBL/GenBank/DDBJ databases">
        <title>Parallel loss of symbiosis genes in relatives of nitrogen-fixing non-legume Parasponia.</title>
        <authorList>
            <person name="Van Velzen R."/>
            <person name="Holmer R."/>
            <person name="Bu F."/>
            <person name="Rutten L."/>
            <person name="Van Zeijl A."/>
            <person name="Liu W."/>
            <person name="Santuari L."/>
            <person name="Cao Q."/>
            <person name="Sharma T."/>
            <person name="Shen D."/>
            <person name="Roswanjaya Y."/>
            <person name="Wardhani T."/>
            <person name="Kalhor M.S."/>
            <person name="Jansen J."/>
            <person name="Van den Hoogen J."/>
            <person name="Gungor B."/>
            <person name="Hartog M."/>
            <person name="Hontelez J."/>
            <person name="Verver J."/>
            <person name="Yang W.-C."/>
            <person name="Schijlen E."/>
            <person name="Repin R."/>
            <person name="Schilthuizen M."/>
            <person name="Schranz E."/>
            <person name="Heidstra R."/>
            <person name="Miyata K."/>
            <person name="Fedorova E."/>
            <person name="Kohlen W."/>
            <person name="Bisseling T."/>
            <person name="Smit S."/>
            <person name="Geurts R."/>
        </authorList>
    </citation>
    <scope>NUCLEOTIDE SEQUENCE [LARGE SCALE GENOMIC DNA]</scope>
    <source>
        <strain evidence="2">cv. RG33-2</strain>
    </source>
</reference>
<gene>
    <name evidence="1" type="ORF">TorRG33x02_178360</name>
</gene>
<comment type="caution">
    <text evidence="1">The sequence shown here is derived from an EMBL/GenBank/DDBJ whole genome shotgun (WGS) entry which is preliminary data.</text>
</comment>
<keyword evidence="2" id="KW-1185">Reference proteome</keyword>
<name>A0A2P5ELG0_TREOI</name>
<protein>
    <submittedName>
        <fullName evidence="1">Uncharacterized protein</fullName>
    </submittedName>
</protein>
<organism evidence="1 2">
    <name type="scientific">Trema orientale</name>
    <name type="common">Charcoal tree</name>
    <name type="synonym">Celtis orientalis</name>
    <dbReference type="NCBI Taxonomy" id="63057"/>
    <lineage>
        <taxon>Eukaryota</taxon>
        <taxon>Viridiplantae</taxon>
        <taxon>Streptophyta</taxon>
        <taxon>Embryophyta</taxon>
        <taxon>Tracheophyta</taxon>
        <taxon>Spermatophyta</taxon>
        <taxon>Magnoliopsida</taxon>
        <taxon>eudicotyledons</taxon>
        <taxon>Gunneridae</taxon>
        <taxon>Pentapetalae</taxon>
        <taxon>rosids</taxon>
        <taxon>fabids</taxon>
        <taxon>Rosales</taxon>
        <taxon>Cannabaceae</taxon>
        <taxon>Trema</taxon>
    </lineage>
</organism>
<evidence type="ECO:0000313" key="1">
    <source>
        <dbReference type="EMBL" id="PON86384.1"/>
    </source>
</evidence>
<accession>A0A2P5ELG0</accession>
<feature type="non-terminal residue" evidence="1">
    <location>
        <position position="1"/>
    </location>
</feature>
<dbReference type="AlphaFoldDB" id="A0A2P5ELG0"/>
<sequence length="71" mass="8711">YGFLICEERPEDEAYQMVEDMAKFDWEYFYFKESSRELEEEKQQDMLVDEEVQETNDLTASLVYTHHWSTQ</sequence>